<reference evidence="2 3" key="1">
    <citation type="submission" date="2017-06" db="EMBL/GenBank/DDBJ databases">
        <title>Draft genome sequence of anaerobic fermentative bacterium Anaeromicrobium sediminis DY2726D isolated from West Pacific Ocean sediments.</title>
        <authorList>
            <person name="Zeng X."/>
        </authorList>
    </citation>
    <scope>NUCLEOTIDE SEQUENCE [LARGE SCALE GENOMIC DNA]</scope>
    <source>
        <strain evidence="2 3">DY2726D</strain>
    </source>
</reference>
<gene>
    <name evidence="2" type="ORF">CCE28_11775</name>
</gene>
<dbReference type="Gene3D" id="3.40.50.720">
    <property type="entry name" value="NAD(P)-binding Rossmann-like Domain"/>
    <property type="match status" value="1"/>
</dbReference>
<accession>A0A267MHY3</accession>
<dbReference type="Proteomes" id="UP000216024">
    <property type="component" value="Unassembled WGS sequence"/>
</dbReference>
<evidence type="ECO:0000259" key="1">
    <source>
        <dbReference type="Pfam" id="PF00056"/>
    </source>
</evidence>
<dbReference type="AlphaFoldDB" id="A0A267MHY3"/>
<dbReference type="RefSeq" id="WP_095133921.1">
    <property type="nucleotide sequence ID" value="NZ_NIBG01000009.1"/>
</dbReference>
<dbReference type="InterPro" id="IPR001236">
    <property type="entry name" value="Lactate/malate_DH_N"/>
</dbReference>
<sequence length="412" mass="46582">MYYYKLNDKLLFSQSMYENLENCTLEEIINCNEVIYYLIDRDPKSFRDSYCVSHIDLLFFKREGINLIDNCRIPMVTHKWIEDKINNNKICAINTAYPNWKELLASKPNKKFRINIVGLGDVGGTLGIGLRLLGGDIIDKIGLYNIDSNALNRWNYELNQIYSIDKNQFPPVEMINEDNLFDCDLFAFCASAFVPKVGSNVGDVRMVQFEKNAKILSHYAKLARKRNYKGIFAVVSDPVDLLCKVAFLESNKDSNNILDYKGLFPSQIRGYGLGVMHARALYYSKENPKTLNYVDEGRAYGPHGNGLIIANSICNYDEDLSLELTKKAKEANLDVRGTGFKPFIAPALSSGALSLLATLRGDWNHSATFMGGVFMGAKNRLTSSGVEIERVKLPGKLYTRLVNTYEELVNII</sequence>
<dbReference type="SUPFAM" id="SSF51735">
    <property type="entry name" value="NAD(P)-binding Rossmann-fold domains"/>
    <property type="match status" value="1"/>
</dbReference>
<dbReference type="EMBL" id="NIBG01000009">
    <property type="protein sequence ID" value="PAB59191.1"/>
    <property type="molecule type" value="Genomic_DNA"/>
</dbReference>
<evidence type="ECO:0000313" key="2">
    <source>
        <dbReference type="EMBL" id="PAB59191.1"/>
    </source>
</evidence>
<dbReference type="OrthoDB" id="1704578at2"/>
<evidence type="ECO:0000313" key="3">
    <source>
        <dbReference type="Proteomes" id="UP000216024"/>
    </source>
</evidence>
<comment type="caution">
    <text evidence="2">The sequence shown here is derived from an EMBL/GenBank/DDBJ whole genome shotgun (WGS) entry which is preliminary data.</text>
</comment>
<dbReference type="InterPro" id="IPR036291">
    <property type="entry name" value="NAD(P)-bd_dom_sf"/>
</dbReference>
<dbReference type="Pfam" id="PF00056">
    <property type="entry name" value="Ldh_1_N"/>
    <property type="match status" value="1"/>
</dbReference>
<dbReference type="GO" id="GO:0016491">
    <property type="term" value="F:oxidoreductase activity"/>
    <property type="evidence" value="ECO:0007669"/>
    <property type="project" value="InterPro"/>
</dbReference>
<keyword evidence="3" id="KW-1185">Reference proteome</keyword>
<name>A0A267MHY3_9FIRM</name>
<protein>
    <submittedName>
        <fullName evidence="2">Lactate dehydrogenase</fullName>
    </submittedName>
</protein>
<feature type="domain" description="Lactate/malate dehydrogenase N-terminal" evidence="1">
    <location>
        <begin position="113"/>
        <end position="257"/>
    </location>
</feature>
<organism evidence="2 3">
    <name type="scientific">Anaeromicrobium sediminis</name>
    <dbReference type="NCBI Taxonomy" id="1478221"/>
    <lineage>
        <taxon>Bacteria</taxon>
        <taxon>Bacillati</taxon>
        <taxon>Bacillota</taxon>
        <taxon>Clostridia</taxon>
        <taxon>Peptostreptococcales</taxon>
        <taxon>Thermotaleaceae</taxon>
        <taxon>Anaeromicrobium</taxon>
    </lineage>
</organism>
<proteinExistence type="predicted"/>